<name>A0A0Q0Z456_9CORY</name>
<evidence type="ECO:0000313" key="3">
    <source>
        <dbReference type="Proteomes" id="UP000050517"/>
    </source>
</evidence>
<gene>
    <name evidence="2" type="ORF">Cocul_00989</name>
</gene>
<dbReference type="STRING" id="1544416.Cocul_00989"/>
<dbReference type="AlphaFoldDB" id="A0A0Q0Z456"/>
<evidence type="ECO:0000256" key="1">
    <source>
        <dbReference type="SAM" id="Phobius"/>
    </source>
</evidence>
<keyword evidence="1" id="KW-0812">Transmembrane</keyword>
<reference evidence="2 3" key="1">
    <citation type="submission" date="2015-10" db="EMBL/GenBank/DDBJ databases">
        <title>Corynebacteirum lowii and Corynebacterium oculi species nova, derived from human clinical disease and and emended description of Corynebacterium mastiditis.</title>
        <authorList>
            <person name="Bernard K."/>
            <person name="Pacheco A.L."/>
            <person name="Mcdougall C."/>
            <person name="Burtx T."/>
            <person name="Weibe D."/>
            <person name="Tyler S."/>
            <person name="Olson A.B."/>
            <person name="Cnockaert M."/>
            <person name="Eguchi H."/>
            <person name="Kuwahara T."/>
            <person name="Nakayama-Imaohji H."/>
            <person name="Boudewijins M."/>
            <person name="Van Hoecke F."/>
            <person name="Bernier A.-M."/>
            <person name="Vandamme P."/>
        </authorList>
    </citation>
    <scope>NUCLEOTIDE SEQUENCE [LARGE SCALE GENOMIC DNA]</scope>
    <source>
        <strain evidence="2 3">NML 130210</strain>
    </source>
</reference>
<keyword evidence="1" id="KW-1133">Transmembrane helix</keyword>
<accession>A0A0Q0Z456</accession>
<keyword evidence="3" id="KW-1185">Reference proteome</keyword>
<keyword evidence="1" id="KW-0472">Membrane</keyword>
<proteinExistence type="predicted"/>
<dbReference type="Proteomes" id="UP000050517">
    <property type="component" value="Unassembled WGS sequence"/>
</dbReference>
<sequence length="123" mass="13169">MTASWHKIFSSDPTIGYWAQHRRFRDALDQGLNSFGSATSREAMEAVVRNTAVQGVLSIVFAVLVIVVVAAALVACLRAIRVRAAGGEPQSSEEPFAPSQLFAPAGLVATAAEKEIEKEVLRS</sequence>
<dbReference type="PATRIC" id="fig|1544416.3.peg.994"/>
<feature type="transmembrane region" description="Helical" evidence="1">
    <location>
        <begin position="56"/>
        <end position="77"/>
    </location>
</feature>
<protein>
    <submittedName>
        <fullName evidence="2">Uncharacterized protein</fullName>
    </submittedName>
</protein>
<evidence type="ECO:0000313" key="2">
    <source>
        <dbReference type="EMBL" id="KQB84192.1"/>
    </source>
</evidence>
<organism evidence="2 3">
    <name type="scientific">Corynebacterium oculi</name>
    <dbReference type="NCBI Taxonomy" id="1544416"/>
    <lineage>
        <taxon>Bacteria</taxon>
        <taxon>Bacillati</taxon>
        <taxon>Actinomycetota</taxon>
        <taxon>Actinomycetes</taxon>
        <taxon>Mycobacteriales</taxon>
        <taxon>Corynebacteriaceae</taxon>
        <taxon>Corynebacterium</taxon>
    </lineage>
</organism>
<dbReference type="EMBL" id="LKST01000002">
    <property type="protein sequence ID" value="KQB84192.1"/>
    <property type="molecule type" value="Genomic_DNA"/>
</dbReference>
<comment type="caution">
    <text evidence="2">The sequence shown here is derived from an EMBL/GenBank/DDBJ whole genome shotgun (WGS) entry which is preliminary data.</text>
</comment>